<proteinExistence type="predicted"/>
<gene>
    <name evidence="1" type="ordered locus">AM1_E0143</name>
</gene>
<accession>A8ZPH6</accession>
<dbReference type="HOGENOM" id="CLU_1297549_0_0_3"/>
<evidence type="ECO:0000313" key="1">
    <source>
        <dbReference type="EMBL" id="ABW32912.1"/>
    </source>
</evidence>
<name>A8ZPH6_ACAM1</name>
<evidence type="ECO:0000313" key="2">
    <source>
        <dbReference type="Proteomes" id="UP000000268"/>
    </source>
</evidence>
<organism evidence="1 2">
    <name type="scientific">Acaryochloris marina (strain MBIC 11017)</name>
    <dbReference type="NCBI Taxonomy" id="329726"/>
    <lineage>
        <taxon>Bacteria</taxon>
        <taxon>Bacillati</taxon>
        <taxon>Cyanobacteriota</taxon>
        <taxon>Cyanophyceae</taxon>
        <taxon>Acaryochloridales</taxon>
        <taxon>Acaryochloridaceae</taxon>
        <taxon>Acaryochloris</taxon>
    </lineage>
</organism>
<dbReference type="Proteomes" id="UP000000268">
    <property type="component" value="Plasmid pREB5"/>
</dbReference>
<reference evidence="1 2" key="1">
    <citation type="journal article" date="2008" name="Proc. Natl. Acad. Sci. U.S.A.">
        <title>Niche adaptation and genome expansion in the chlorophyll d-producing cyanobacterium Acaryochloris marina.</title>
        <authorList>
            <person name="Swingley W.D."/>
            <person name="Chen M."/>
            <person name="Cheung P.C."/>
            <person name="Conrad A.L."/>
            <person name="Dejesa L.C."/>
            <person name="Hao J."/>
            <person name="Honchak B.M."/>
            <person name="Karbach L.E."/>
            <person name="Kurdoglu A."/>
            <person name="Lahiri S."/>
            <person name="Mastrian S.D."/>
            <person name="Miyashita H."/>
            <person name="Page L."/>
            <person name="Ramakrishna P."/>
            <person name="Satoh S."/>
            <person name="Sattley W.M."/>
            <person name="Shimada Y."/>
            <person name="Taylor H.L."/>
            <person name="Tomo T."/>
            <person name="Tsuchiya T."/>
            <person name="Wang Z.T."/>
            <person name="Raymond J."/>
            <person name="Mimuro M."/>
            <person name="Blankenship R.E."/>
            <person name="Touchman J.W."/>
        </authorList>
    </citation>
    <scope>NUCLEOTIDE SEQUENCE [LARGE SCALE GENOMIC DNA]</scope>
    <source>
        <strain evidence="2">MBIC 11017</strain>
        <plasmid evidence="2">Plasmid pREB5</plasmid>
    </source>
</reference>
<keyword evidence="2" id="KW-1185">Reference proteome</keyword>
<geneLocation type="plasmid" evidence="1 2">
    <name>pREB5</name>
</geneLocation>
<dbReference type="KEGG" id="amr:AM1_E0143"/>
<keyword evidence="1" id="KW-0614">Plasmid</keyword>
<sequence length="241" mass="27521">MIRTSFAAEDQSAYVSYNHSNLIHFLEKIMTATLDNNATRNALTKAIKEHIDPAKPEKVNIKKYIVKQYKPDDPTGQDKLAKFAWELHHGNRNLRNRDHVLELFGLLTLEATGLEQRKTNKAKCSPLKEAVFKVLKQVAGQDILMIVALNELMDQLTVTRINSWETFFKQLAIKRTELESLADTVYELSGVSPGAVEDLDAVIVPLYNEAKGQDIKAINWERRSWWDWAHNHLLEQVSKAA</sequence>
<dbReference type="AlphaFoldDB" id="A8ZPH6"/>
<protein>
    <submittedName>
        <fullName evidence="1">Uncharacterized protein</fullName>
    </submittedName>
</protein>
<dbReference type="EMBL" id="CP000842">
    <property type="protein sequence ID" value="ABW32912.1"/>
    <property type="molecule type" value="Genomic_DNA"/>
</dbReference>